<keyword evidence="3" id="KW-1185">Reference proteome</keyword>
<organism evidence="2 3">
    <name type="scientific">Marinobacter xestospongiae</name>
    <dbReference type="NCBI Taxonomy" id="994319"/>
    <lineage>
        <taxon>Bacteria</taxon>
        <taxon>Pseudomonadati</taxon>
        <taxon>Pseudomonadota</taxon>
        <taxon>Gammaproteobacteria</taxon>
        <taxon>Pseudomonadales</taxon>
        <taxon>Marinobacteraceae</taxon>
        <taxon>Marinobacter</taxon>
    </lineage>
</organism>
<feature type="transmembrane region" description="Helical" evidence="1">
    <location>
        <begin position="20"/>
        <end position="39"/>
    </location>
</feature>
<feature type="transmembrane region" description="Helical" evidence="1">
    <location>
        <begin position="46"/>
        <end position="69"/>
    </location>
</feature>
<feature type="transmembrane region" description="Helical" evidence="1">
    <location>
        <begin position="123"/>
        <end position="145"/>
    </location>
</feature>
<feature type="transmembrane region" description="Helical" evidence="1">
    <location>
        <begin position="225"/>
        <end position="243"/>
    </location>
</feature>
<protein>
    <recommendedName>
        <fullName evidence="4">Nucleoside recognition</fullName>
    </recommendedName>
</protein>
<proteinExistence type="predicted"/>
<keyword evidence="1" id="KW-1133">Transmembrane helix</keyword>
<comment type="caution">
    <text evidence="2">The sequence shown here is derived from an EMBL/GenBank/DDBJ whole genome shotgun (WGS) entry which is preliminary data.</text>
</comment>
<keyword evidence="1" id="KW-0472">Membrane</keyword>
<reference evidence="2 3" key="1">
    <citation type="submission" date="2023-10" db="EMBL/GenBank/DDBJ databases">
        <title>Characteristics and mechanism of a salt-tolerant marine origin heterotrophic nitrifying- aerobic denitrifying bacteria Marinobacter xestospongiae HN1.</title>
        <authorList>
            <person name="Qi R."/>
        </authorList>
    </citation>
    <scope>NUCLEOTIDE SEQUENCE [LARGE SCALE GENOMIC DNA]</scope>
    <source>
        <strain evidence="2 3">HN1</strain>
    </source>
</reference>
<evidence type="ECO:0008006" key="4">
    <source>
        <dbReference type="Google" id="ProtNLM"/>
    </source>
</evidence>
<accession>A0ABU3VUL5</accession>
<feature type="transmembrane region" description="Helical" evidence="1">
    <location>
        <begin position="255"/>
        <end position="278"/>
    </location>
</feature>
<name>A0ABU3VUL5_9GAMM</name>
<evidence type="ECO:0000256" key="1">
    <source>
        <dbReference type="SAM" id="Phobius"/>
    </source>
</evidence>
<sequence length="320" mass="34605">MPKTLFVHCRQLLMEAWQVYLTLLKILVPALLVVEGLIWTGADQALAWLLAPVMGWVGLPVAAGLVWATTLLTNIYAGMVVFFALAPEMPLTTAQVTVLGTLMIIGHALPVEGAVARKAGAPWWLTLLLRVGGAILLAWLLHLVYQTGNWLQAPNQLAWQPAPTPSGVVPWLYRQGTMLATIFAVILGLMVVLRLLRRLGIERLFHALIYPLLRAIGLGRNAANTTVIGLTLGLSFGAGLLIRDARSGHLSHRDAVLTLSFLGLCHSLIEDTLLILMLGADLSGILWARLAFALATMALVARLYPTPTAVTSAAASQDWR</sequence>
<feature type="transmembrane region" description="Helical" evidence="1">
    <location>
        <begin position="178"/>
        <end position="196"/>
    </location>
</feature>
<dbReference type="EMBL" id="JAWIIJ010000002">
    <property type="protein sequence ID" value="MDV2077966.1"/>
    <property type="molecule type" value="Genomic_DNA"/>
</dbReference>
<dbReference type="Proteomes" id="UP001269819">
    <property type="component" value="Unassembled WGS sequence"/>
</dbReference>
<keyword evidence="1" id="KW-0812">Transmembrane</keyword>
<dbReference type="RefSeq" id="WP_316972820.1">
    <property type="nucleotide sequence ID" value="NZ_JAWIIJ010000002.1"/>
</dbReference>
<feature type="transmembrane region" description="Helical" evidence="1">
    <location>
        <begin position="89"/>
        <end position="111"/>
    </location>
</feature>
<evidence type="ECO:0000313" key="2">
    <source>
        <dbReference type="EMBL" id="MDV2077966.1"/>
    </source>
</evidence>
<evidence type="ECO:0000313" key="3">
    <source>
        <dbReference type="Proteomes" id="UP001269819"/>
    </source>
</evidence>
<feature type="transmembrane region" description="Helical" evidence="1">
    <location>
        <begin position="284"/>
        <end position="304"/>
    </location>
</feature>
<gene>
    <name evidence="2" type="ORF">RYS15_04695</name>
</gene>